<reference evidence="1 2" key="1">
    <citation type="submission" date="2022-01" db="EMBL/GenBank/DDBJ databases">
        <title>Whole genome-based taxonomy of the Shewanellaceae.</title>
        <authorList>
            <person name="Martin-Rodriguez A.J."/>
        </authorList>
    </citation>
    <scope>NUCLEOTIDE SEQUENCE [LARGE SCALE GENOMIC DNA]</scope>
    <source>
        <strain evidence="1 2">DSM 24955</strain>
    </source>
</reference>
<comment type="caution">
    <text evidence="1">The sequence shown here is derived from an EMBL/GenBank/DDBJ whole genome shotgun (WGS) entry which is preliminary data.</text>
</comment>
<keyword evidence="2" id="KW-1185">Reference proteome</keyword>
<evidence type="ECO:0000313" key="1">
    <source>
        <dbReference type="EMBL" id="MCL1047388.1"/>
    </source>
</evidence>
<dbReference type="EMBL" id="JAKIKU010000014">
    <property type="protein sequence ID" value="MCL1047388.1"/>
    <property type="molecule type" value="Genomic_DNA"/>
</dbReference>
<accession>A0ABT0KU64</accession>
<dbReference type="RefSeq" id="WP_248956774.1">
    <property type="nucleotide sequence ID" value="NZ_JAKIKU010000014.1"/>
</dbReference>
<feature type="non-terminal residue" evidence="1">
    <location>
        <position position="1"/>
    </location>
</feature>
<proteinExistence type="predicted"/>
<gene>
    <name evidence="1" type="ORF">L2737_18980</name>
</gene>
<dbReference type="Proteomes" id="UP001202134">
    <property type="component" value="Unassembled WGS sequence"/>
</dbReference>
<organism evidence="1 2">
    <name type="scientific">Shewanella electrodiphila</name>
    <dbReference type="NCBI Taxonomy" id="934143"/>
    <lineage>
        <taxon>Bacteria</taxon>
        <taxon>Pseudomonadati</taxon>
        <taxon>Pseudomonadota</taxon>
        <taxon>Gammaproteobacteria</taxon>
        <taxon>Alteromonadales</taxon>
        <taxon>Shewanellaceae</taxon>
        <taxon>Shewanella</taxon>
    </lineage>
</organism>
<sequence length="289" mass="30702">DNDEIVAVDSNGRIVIKPIADLPMFDNGWGNGDTPEADMPTQGGHQIIRNGDTVYVQDTNGDNVLTITKNDNDEIVAVDSNGRIVIKPIADLPMFDNGWGNGDTPEADMPTQGEHQIIRNGDTVYIIDENGERVVTASKNDNGEIVFVNAAGEVTIKKIADMPIFDHGFGNVPGRDDGIDGTAPCTSNCGGGINPGGDDGDMAPGFGPDAPEVELPPIDGNPGRPEILPPVDGPIIDKDESIDNTIPGFVPEEGQAIAKMAEGMTAEQKSNLRRKVSQIRDAVKARLNR</sequence>
<protein>
    <submittedName>
        <fullName evidence="1">Uncharacterized protein</fullName>
    </submittedName>
</protein>
<evidence type="ECO:0000313" key="2">
    <source>
        <dbReference type="Proteomes" id="UP001202134"/>
    </source>
</evidence>
<name>A0ABT0KU64_9GAMM</name>